<feature type="region of interest" description="Disordered" evidence="2">
    <location>
        <begin position="847"/>
        <end position="879"/>
    </location>
</feature>
<comment type="caution">
    <text evidence="4">The sequence shown here is derived from an EMBL/GenBank/DDBJ whole genome shotgun (WGS) entry which is preliminary data.</text>
</comment>
<reference evidence="4 5" key="1">
    <citation type="submission" date="2019-10" db="EMBL/GenBank/DDBJ databases">
        <title>Genome diversity of Sutterella seckii.</title>
        <authorList>
            <person name="Chaplin A.V."/>
            <person name="Sokolova S.R."/>
            <person name="Mosin K.A."/>
            <person name="Ivanova E.L."/>
            <person name="Kochetkova T.O."/>
            <person name="Goltsov A.Y."/>
            <person name="Trofimov D.Y."/>
            <person name="Efimov B.A."/>
        </authorList>
    </citation>
    <scope>NUCLEOTIDE SEQUENCE [LARGE SCALE GENOMIC DNA]</scope>
    <source>
        <strain evidence="4 5">ASD3426</strain>
    </source>
</reference>
<evidence type="ECO:0000313" key="5">
    <source>
        <dbReference type="Proteomes" id="UP000469462"/>
    </source>
</evidence>
<sequence>MRLLKLRIENVNSLGGVHEIDFRAPAFRESGIFAICGPTGSGKTSILDAVTLALYGTTPRMEERAQTAKKDDACMVLTKNTDQTSAQVTFESFGAVYRSRWSRRVKRTGKISGDEVELVRLASPDAVDGEIIAEQKSEWKLALERILGMNLKAFTRSAMLAQGAFAELLRANNRDRAEILEKITGTEIYTLIGERVFERMTEEKEKKALLEERSRSVEVLSEENRRSAEADLQNAKAEVASCSKALQELKLDIAWSKSLLEARARKARAEKELESLGAERERLRGERVRAADARRASEPAQLIGVREKALQEASLHGKKAAAFASEALKAKGRTEVLAEALREAEEAEKNAGDRLQKAQPELEEIEAMDKSIEVLQLRSDEAQKRLKGAERRLLLAEREAGTLKESEGKAKQEEARLLEEMKARASDEPLLTEAPLLVEQAKEAQKLSLELKQDQESLAALEKELRKLSLARDRKREDADREEKALEVLRGEVAQAQREARIAFSENALSQKIAETRELTGKLWAKDWLLETDALLGFASGMPPEALKVLEARRGKLLRDWGSLENETAEEIEDRLNGVEKWSLEAGAVQRALEDLQKREKEKEAEAQKANRAAMRAEEAFAQKSAEVRARNEHLGEKEKEVAGRVDALQARMAVYMPQGWRMTDAFADAEELLERAQTVRATLEALQRARVEAASASARRIEAEKKTAELKRDQKEARTASDEALALFNQRSAERKERFGDRNPKAEREALQAKLSESVRMTRKTSTHHQEAAQSLQASMLKREAEEKARKEYEDAAAAAAASLQEALIRAGFEDEMEAKNAFLPREEVEVLEAKIRAHDLRWAGAQKESQNAREAEEKLLEASRRESPLEALSAEEAAQDERMKAALELKGSLEARLHADDDARAKAREAGEALEKAEQTVLLWTRLNALIGSKDGARFRQAAQKLTFELLLHEANLILRQMQSRYELIARGENGLDLAVRDLELAGIERTSFNLSGGETFMVSLALALSLSRISTNRMRVDTLFLDEGFGSLDPVSLSKALNALEMLQQTSGKLIGLISHVPAVRERVGVQITVKPRGSSGLSDISGPGVRRLERV</sequence>
<feature type="coiled-coil region" evidence="1">
    <location>
        <begin position="218"/>
        <end position="286"/>
    </location>
</feature>
<dbReference type="EMBL" id="WEHW01000058">
    <property type="protein sequence ID" value="KAB7649919.1"/>
    <property type="molecule type" value="Genomic_DNA"/>
</dbReference>
<dbReference type="InterPro" id="IPR027417">
    <property type="entry name" value="P-loop_NTPase"/>
</dbReference>
<keyword evidence="5" id="KW-1185">Reference proteome</keyword>
<dbReference type="RefSeq" id="WP_152157136.1">
    <property type="nucleotide sequence ID" value="NZ_WEHW01000058.1"/>
</dbReference>
<gene>
    <name evidence="4" type="ORF">GBM96_10340</name>
</gene>
<dbReference type="GO" id="GO:0016887">
    <property type="term" value="F:ATP hydrolysis activity"/>
    <property type="evidence" value="ECO:0007669"/>
    <property type="project" value="InterPro"/>
</dbReference>
<feature type="region of interest" description="Disordered" evidence="2">
    <location>
        <begin position="706"/>
        <end position="748"/>
    </location>
</feature>
<dbReference type="Proteomes" id="UP000469462">
    <property type="component" value="Unassembled WGS sequence"/>
</dbReference>
<dbReference type="Pfam" id="PF13476">
    <property type="entry name" value="AAA_23"/>
    <property type="match status" value="1"/>
</dbReference>
<feature type="compositionally biased region" description="Basic and acidic residues" evidence="2">
    <location>
        <begin position="733"/>
        <end position="748"/>
    </location>
</feature>
<evidence type="ECO:0000259" key="3">
    <source>
        <dbReference type="Pfam" id="PF13476"/>
    </source>
</evidence>
<dbReference type="PANTHER" id="PTHR32114">
    <property type="entry name" value="ABC TRANSPORTER ABCH.3"/>
    <property type="match status" value="1"/>
</dbReference>
<evidence type="ECO:0000313" key="4">
    <source>
        <dbReference type="EMBL" id="KAB7649919.1"/>
    </source>
</evidence>
<accession>A0AAI9WM29</accession>
<feature type="coiled-coil region" evidence="1">
    <location>
        <begin position="330"/>
        <end position="506"/>
    </location>
</feature>
<proteinExistence type="predicted"/>
<feature type="domain" description="Rad50/SbcC-type AAA" evidence="3">
    <location>
        <begin position="5"/>
        <end position="218"/>
    </location>
</feature>
<feature type="compositionally biased region" description="Basic and acidic residues" evidence="2">
    <location>
        <begin position="852"/>
        <end position="870"/>
    </location>
</feature>
<keyword evidence="1" id="KW-0175">Coiled coil</keyword>
<dbReference type="Pfam" id="PF13558">
    <property type="entry name" value="SbcC_Walker_B"/>
    <property type="match status" value="1"/>
</dbReference>
<evidence type="ECO:0000256" key="2">
    <source>
        <dbReference type="SAM" id="MobiDB-lite"/>
    </source>
</evidence>
<organism evidence="4 5">
    <name type="scientific">Sutterella seckii</name>
    <dbReference type="NCBI Taxonomy" id="1944635"/>
    <lineage>
        <taxon>Bacteria</taxon>
        <taxon>Pseudomonadati</taxon>
        <taxon>Pseudomonadota</taxon>
        <taxon>Betaproteobacteria</taxon>
        <taxon>Burkholderiales</taxon>
        <taxon>Sutterellaceae</taxon>
        <taxon>Sutterella</taxon>
    </lineage>
</organism>
<dbReference type="AlphaFoldDB" id="A0AAI9WM29"/>
<name>A0AAI9WM29_9BURK</name>
<dbReference type="PANTHER" id="PTHR32114:SF2">
    <property type="entry name" value="ABC TRANSPORTER ABCH.3"/>
    <property type="match status" value="1"/>
</dbReference>
<evidence type="ECO:0000256" key="1">
    <source>
        <dbReference type="SAM" id="Coils"/>
    </source>
</evidence>
<protein>
    <submittedName>
        <fullName evidence="4">AAA family ATPase</fullName>
    </submittedName>
</protein>
<dbReference type="Gene3D" id="3.40.50.300">
    <property type="entry name" value="P-loop containing nucleotide triphosphate hydrolases"/>
    <property type="match status" value="2"/>
</dbReference>
<feature type="coiled-coil region" evidence="1">
    <location>
        <begin position="579"/>
        <end position="627"/>
    </location>
</feature>
<dbReference type="InterPro" id="IPR038729">
    <property type="entry name" value="Rad50/SbcC_AAA"/>
</dbReference>
<feature type="compositionally biased region" description="Basic and acidic residues" evidence="2">
    <location>
        <begin position="706"/>
        <end position="722"/>
    </location>
</feature>
<dbReference type="GO" id="GO:0006302">
    <property type="term" value="P:double-strand break repair"/>
    <property type="evidence" value="ECO:0007669"/>
    <property type="project" value="InterPro"/>
</dbReference>
<dbReference type="SUPFAM" id="SSF52540">
    <property type="entry name" value="P-loop containing nucleoside triphosphate hydrolases"/>
    <property type="match status" value="2"/>
</dbReference>